<reference evidence="1" key="1">
    <citation type="submission" date="2018-02" db="EMBL/GenBank/DDBJ databases">
        <title>Rhizophora mucronata_Transcriptome.</title>
        <authorList>
            <person name="Meera S.P."/>
            <person name="Sreeshan A."/>
            <person name="Augustine A."/>
        </authorList>
    </citation>
    <scope>NUCLEOTIDE SEQUENCE</scope>
    <source>
        <tissue evidence="1">Leaf</tissue>
    </source>
</reference>
<protein>
    <submittedName>
        <fullName evidence="1">Uncharacterized protein</fullName>
    </submittedName>
</protein>
<sequence length="58" mass="6803">MLELYCTVIFLPPSLKTCQTQQTIYQPIVLFTASDTLFSFIRSYGHVDFTRCYLLYVI</sequence>
<dbReference type="AlphaFoldDB" id="A0A2P2QYN8"/>
<organism evidence="1">
    <name type="scientific">Rhizophora mucronata</name>
    <name type="common">Asiatic mangrove</name>
    <dbReference type="NCBI Taxonomy" id="61149"/>
    <lineage>
        <taxon>Eukaryota</taxon>
        <taxon>Viridiplantae</taxon>
        <taxon>Streptophyta</taxon>
        <taxon>Embryophyta</taxon>
        <taxon>Tracheophyta</taxon>
        <taxon>Spermatophyta</taxon>
        <taxon>Magnoliopsida</taxon>
        <taxon>eudicotyledons</taxon>
        <taxon>Gunneridae</taxon>
        <taxon>Pentapetalae</taxon>
        <taxon>rosids</taxon>
        <taxon>fabids</taxon>
        <taxon>Malpighiales</taxon>
        <taxon>Rhizophoraceae</taxon>
        <taxon>Rhizophora</taxon>
    </lineage>
</organism>
<evidence type="ECO:0000313" key="1">
    <source>
        <dbReference type="EMBL" id="MBX72075.1"/>
    </source>
</evidence>
<name>A0A2P2QYN8_RHIMU</name>
<proteinExistence type="predicted"/>
<accession>A0A2P2QYN8</accession>
<dbReference type="EMBL" id="GGEC01091591">
    <property type="protein sequence ID" value="MBX72075.1"/>
    <property type="molecule type" value="Transcribed_RNA"/>
</dbReference>